<accession>A0A1F7UT41</accession>
<evidence type="ECO:0000313" key="2">
    <source>
        <dbReference type="Proteomes" id="UP000176897"/>
    </source>
</evidence>
<dbReference type="AlphaFoldDB" id="A0A1F7UT41"/>
<organism evidence="1 2">
    <name type="scientific">Candidatus Uhrbacteria bacterium RIFCSPLOWO2_01_FULL_47_24</name>
    <dbReference type="NCBI Taxonomy" id="1802401"/>
    <lineage>
        <taxon>Bacteria</taxon>
        <taxon>Candidatus Uhriibacteriota</taxon>
    </lineage>
</organism>
<dbReference type="EMBL" id="MGEJ01000006">
    <property type="protein sequence ID" value="OGL81426.1"/>
    <property type="molecule type" value="Genomic_DNA"/>
</dbReference>
<name>A0A1F7UT41_9BACT</name>
<evidence type="ECO:0000313" key="1">
    <source>
        <dbReference type="EMBL" id="OGL81426.1"/>
    </source>
</evidence>
<sequence>MLKNVVIVDTKVEAVMEEHKTPWLKQWTLHTVEVVEQAADAVAQKLSEDLEKEHSWYADFKNDKFHYIIYRGKIFKVDLHNHMLYKDAKQYGITLGIPEYQVDFAPDDKIWER</sequence>
<proteinExistence type="predicted"/>
<dbReference type="STRING" id="1802401.A3B21_03375"/>
<dbReference type="Proteomes" id="UP000176897">
    <property type="component" value="Unassembled WGS sequence"/>
</dbReference>
<protein>
    <submittedName>
        <fullName evidence="1">Uncharacterized protein</fullName>
    </submittedName>
</protein>
<gene>
    <name evidence="1" type="ORF">A3B21_03375</name>
</gene>
<reference evidence="1 2" key="1">
    <citation type="journal article" date="2016" name="Nat. Commun.">
        <title>Thousands of microbial genomes shed light on interconnected biogeochemical processes in an aquifer system.</title>
        <authorList>
            <person name="Anantharaman K."/>
            <person name="Brown C.T."/>
            <person name="Hug L.A."/>
            <person name="Sharon I."/>
            <person name="Castelle C.J."/>
            <person name="Probst A.J."/>
            <person name="Thomas B.C."/>
            <person name="Singh A."/>
            <person name="Wilkins M.J."/>
            <person name="Karaoz U."/>
            <person name="Brodie E.L."/>
            <person name="Williams K.H."/>
            <person name="Hubbard S.S."/>
            <person name="Banfield J.F."/>
        </authorList>
    </citation>
    <scope>NUCLEOTIDE SEQUENCE [LARGE SCALE GENOMIC DNA]</scope>
</reference>
<comment type="caution">
    <text evidence="1">The sequence shown here is derived from an EMBL/GenBank/DDBJ whole genome shotgun (WGS) entry which is preliminary data.</text>
</comment>